<name>A0ABT9FX60_9BACL</name>
<organism evidence="2 3">
    <name type="scientific">Paenibacillus zeirhizosphaerae</name>
    <dbReference type="NCBI Taxonomy" id="2987519"/>
    <lineage>
        <taxon>Bacteria</taxon>
        <taxon>Bacillati</taxon>
        <taxon>Bacillota</taxon>
        <taxon>Bacilli</taxon>
        <taxon>Bacillales</taxon>
        <taxon>Paenibacillaceae</taxon>
        <taxon>Paenibacillus</taxon>
    </lineage>
</organism>
<dbReference type="InterPro" id="IPR050678">
    <property type="entry name" value="DNA_Partitioning_ATPase"/>
</dbReference>
<keyword evidence="3" id="KW-1185">Reference proteome</keyword>
<evidence type="ECO:0000259" key="1">
    <source>
        <dbReference type="Pfam" id="PF13614"/>
    </source>
</evidence>
<dbReference type="PANTHER" id="PTHR13696:SF52">
    <property type="entry name" value="PARA FAMILY PROTEIN CT_582"/>
    <property type="match status" value="1"/>
</dbReference>
<evidence type="ECO:0000313" key="2">
    <source>
        <dbReference type="EMBL" id="MDP4099310.1"/>
    </source>
</evidence>
<dbReference type="EMBL" id="JAPCKK010000034">
    <property type="protein sequence ID" value="MDP4099310.1"/>
    <property type="molecule type" value="Genomic_DNA"/>
</dbReference>
<sequence>MGIIYAVVTNKGGVGKTSFISNLAAAMVKKLPKARVLLVDTDPKGNLAIAFGKSPAQLKHTIYNALTEEVPIQDVKIPLIERLDLIPANQRMASLTFDASPDPLYLLKSSLEEIRDPYDFIFIDTPSAIGMLMWNVLGAADRIMIPIEPETFAVAAMVQMADVIQDFQKKHRPELIIDGIVAMKVDDITALYSEMLPLARKYCHSKGLHMYDTVIPKSMQYANSVAYERRPAFLSTPKHRFIAPYGEMVREVLAHAAEKTTVS</sequence>
<dbReference type="RefSeq" id="WP_305756928.1">
    <property type="nucleotide sequence ID" value="NZ_JAPCKK010000034.1"/>
</dbReference>
<dbReference type="CDD" id="cd02042">
    <property type="entry name" value="ParAB_family"/>
    <property type="match status" value="1"/>
</dbReference>
<dbReference type="Proteomes" id="UP001241848">
    <property type="component" value="Unassembled WGS sequence"/>
</dbReference>
<dbReference type="PANTHER" id="PTHR13696">
    <property type="entry name" value="P-LOOP CONTAINING NUCLEOSIDE TRIPHOSPHATE HYDROLASE"/>
    <property type="match status" value="1"/>
</dbReference>
<protein>
    <submittedName>
        <fullName evidence="2">ParA family protein</fullName>
    </submittedName>
</protein>
<dbReference type="InterPro" id="IPR027417">
    <property type="entry name" value="P-loop_NTPase"/>
</dbReference>
<accession>A0ABT9FX60</accession>
<feature type="domain" description="AAA" evidence="1">
    <location>
        <begin position="4"/>
        <end position="176"/>
    </location>
</feature>
<dbReference type="SUPFAM" id="SSF52540">
    <property type="entry name" value="P-loop containing nucleoside triphosphate hydrolases"/>
    <property type="match status" value="1"/>
</dbReference>
<proteinExistence type="predicted"/>
<dbReference type="Pfam" id="PF13614">
    <property type="entry name" value="AAA_31"/>
    <property type="match status" value="1"/>
</dbReference>
<reference evidence="2 3" key="1">
    <citation type="submission" date="2022-10" db="EMBL/GenBank/DDBJ databases">
        <title>Paenibacillus description and whole genome data of maize root bacterial community.</title>
        <authorList>
            <person name="Marton D."/>
            <person name="Farkas M."/>
            <person name="Cserhati M."/>
        </authorList>
    </citation>
    <scope>NUCLEOTIDE SEQUENCE [LARGE SCALE GENOMIC DNA]</scope>
    <source>
        <strain evidence="2 3">P96</strain>
    </source>
</reference>
<dbReference type="InterPro" id="IPR025669">
    <property type="entry name" value="AAA_dom"/>
</dbReference>
<evidence type="ECO:0000313" key="3">
    <source>
        <dbReference type="Proteomes" id="UP001241848"/>
    </source>
</evidence>
<dbReference type="Gene3D" id="3.40.50.300">
    <property type="entry name" value="P-loop containing nucleotide triphosphate hydrolases"/>
    <property type="match status" value="1"/>
</dbReference>
<gene>
    <name evidence="2" type="ORF">OIN60_21575</name>
</gene>
<comment type="caution">
    <text evidence="2">The sequence shown here is derived from an EMBL/GenBank/DDBJ whole genome shotgun (WGS) entry which is preliminary data.</text>
</comment>